<sequence>MSIYPRKKKRLSKKQSQKIHAKKRAVERYGVSFNSKDILQLVKAIQNEKAEFVEKISNRQTKFKVFVPEELKNKCPKHSEVLVIYDKKRKEIVTFLPPSGLNN</sequence>
<dbReference type="Proteomes" id="UP000590542">
    <property type="component" value="Unassembled WGS sequence"/>
</dbReference>
<feature type="region of interest" description="Disordered" evidence="1">
    <location>
        <begin position="1"/>
        <end position="23"/>
    </location>
</feature>
<name>A0A7X9E735_UNCKA</name>
<dbReference type="AlphaFoldDB" id="A0A7X9E735"/>
<evidence type="ECO:0000313" key="2">
    <source>
        <dbReference type="EMBL" id="NMB91712.1"/>
    </source>
</evidence>
<evidence type="ECO:0000256" key="1">
    <source>
        <dbReference type="SAM" id="MobiDB-lite"/>
    </source>
</evidence>
<comment type="caution">
    <text evidence="2">The sequence shown here is derived from an EMBL/GenBank/DDBJ whole genome shotgun (WGS) entry which is preliminary data.</text>
</comment>
<dbReference type="EMBL" id="JAAZNV010000009">
    <property type="protein sequence ID" value="NMB91712.1"/>
    <property type="molecule type" value="Genomic_DNA"/>
</dbReference>
<accession>A0A7X9E735</accession>
<evidence type="ECO:0000313" key="3">
    <source>
        <dbReference type="Proteomes" id="UP000590542"/>
    </source>
</evidence>
<reference evidence="2 3" key="1">
    <citation type="journal article" date="2020" name="Biotechnol. Biofuels">
        <title>New insights from the biogas microbiome by comprehensive genome-resolved metagenomics of nearly 1600 species originating from multiple anaerobic digesters.</title>
        <authorList>
            <person name="Campanaro S."/>
            <person name="Treu L."/>
            <person name="Rodriguez-R L.M."/>
            <person name="Kovalovszki A."/>
            <person name="Ziels R.M."/>
            <person name="Maus I."/>
            <person name="Zhu X."/>
            <person name="Kougias P.G."/>
            <person name="Basile A."/>
            <person name="Luo G."/>
            <person name="Schluter A."/>
            <person name="Konstantinidis K.T."/>
            <person name="Angelidaki I."/>
        </authorList>
    </citation>
    <scope>NUCLEOTIDE SEQUENCE [LARGE SCALE GENOMIC DNA]</scope>
    <source>
        <strain evidence="2">AS27yjCOA_202</strain>
    </source>
</reference>
<proteinExistence type="predicted"/>
<gene>
    <name evidence="2" type="ORF">GYA37_02600</name>
</gene>
<protein>
    <submittedName>
        <fullName evidence="2">Uncharacterized protein</fullName>
    </submittedName>
</protein>
<organism evidence="2 3">
    <name type="scientific">candidate division WWE3 bacterium</name>
    <dbReference type="NCBI Taxonomy" id="2053526"/>
    <lineage>
        <taxon>Bacteria</taxon>
        <taxon>Katanobacteria</taxon>
    </lineage>
</organism>